<proteinExistence type="inferred from homology"/>
<dbReference type="OrthoDB" id="1669814at2759"/>
<protein>
    <submittedName>
        <fullName evidence="4">Enoyl-(Acyl carrier protein) reductase</fullName>
    </submittedName>
</protein>
<comment type="caution">
    <text evidence="4">The sequence shown here is derived from an EMBL/GenBank/DDBJ whole genome shotgun (WGS) entry which is preliminary data.</text>
</comment>
<keyword evidence="5" id="KW-1185">Reference proteome</keyword>
<comment type="similarity">
    <text evidence="1">Belongs to the short-chain dehydrogenases/reductases (SDR) family.</text>
</comment>
<dbReference type="SUPFAM" id="SSF51735">
    <property type="entry name" value="NAD(P)-binding Rossmann-fold domains"/>
    <property type="match status" value="1"/>
</dbReference>
<dbReference type="InterPro" id="IPR002347">
    <property type="entry name" value="SDR_fam"/>
</dbReference>
<dbReference type="InterPro" id="IPR020904">
    <property type="entry name" value="Sc_DH/Rdtase_CS"/>
</dbReference>
<dbReference type="GO" id="GO:0016616">
    <property type="term" value="F:oxidoreductase activity, acting on the CH-OH group of donors, NAD or NADP as acceptor"/>
    <property type="evidence" value="ECO:0007669"/>
    <property type="project" value="UniProtKB-ARBA"/>
</dbReference>
<dbReference type="PROSITE" id="PS00061">
    <property type="entry name" value="ADH_SHORT"/>
    <property type="match status" value="1"/>
</dbReference>
<evidence type="ECO:0000256" key="1">
    <source>
        <dbReference type="ARBA" id="ARBA00006484"/>
    </source>
</evidence>
<dbReference type="EMBL" id="BRPK01000020">
    <property type="protein sequence ID" value="GLB45181.1"/>
    <property type="molecule type" value="Genomic_DNA"/>
</dbReference>
<keyword evidence="3" id="KW-0560">Oxidoreductase</keyword>
<evidence type="ECO:0000256" key="3">
    <source>
        <dbReference type="ARBA" id="ARBA00023002"/>
    </source>
</evidence>
<dbReference type="Gene3D" id="3.40.50.720">
    <property type="entry name" value="NAD(P)-binding Rossmann-like Domain"/>
    <property type="match status" value="1"/>
</dbReference>
<dbReference type="AlphaFoldDB" id="A0A9P3Q1X5"/>
<accession>A0A9P3Q1X5</accession>
<evidence type="ECO:0000256" key="2">
    <source>
        <dbReference type="ARBA" id="ARBA00022857"/>
    </source>
</evidence>
<reference evidence="4" key="1">
    <citation type="submission" date="2022-07" db="EMBL/GenBank/DDBJ databases">
        <title>The genome of Lyophyllum shimeji provides insight into the initial evolution of ectomycorrhizal fungal genome.</title>
        <authorList>
            <person name="Kobayashi Y."/>
            <person name="Shibata T."/>
            <person name="Hirakawa H."/>
            <person name="Shigenobu S."/>
            <person name="Nishiyama T."/>
            <person name="Yamada A."/>
            <person name="Hasebe M."/>
            <person name="Kawaguchi M."/>
        </authorList>
    </citation>
    <scope>NUCLEOTIDE SEQUENCE</scope>
    <source>
        <strain evidence="4">AT787</strain>
    </source>
</reference>
<evidence type="ECO:0000313" key="5">
    <source>
        <dbReference type="Proteomes" id="UP001063166"/>
    </source>
</evidence>
<dbReference type="InterPro" id="IPR036291">
    <property type="entry name" value="NAD(P)-bd_dom_sf"/>
</dbReference>
<dbReference type="Pfam" id="PF13561">
    <property type="entry name" value="adh_short_C2"/>
    <property type="match status" value="1"/>
</dbReference>
<dbReference type="PRINTS" id="PR00081">
    <property type="entry name" value="GDHRDH"/>
</dbReference>
<gene>
    <name evidence="4" type="ORF">LshimejAT787_2000860</name>
</gene>
<dbReference type="PANTHER" id="PTHR43008">
    <property type="entry name" value="BENZIL REDUCTASE"/>
    <property type="match status" value="1"/>
</dbReference>
<dbReference type="FunFam" id="3.40.50.720:FF:000245">
    <property type="entry name" value="Short chain dehydrogenase, putative"/>
    <property type="match status" value="1"/>
</dbReference>
<evidence type="ECO:0000313" key="4">
    <source>
        <dbReference type="EMBL" id="GLB45181.1"/>
    </source>
</evidence>
<dbReference type="GO" id="GO:0050664">
    <property type="term" value="F:oxidoreductase activity, acting on NAD(P)H, oxygen as acceptor"/>
    <property type="evidence" value="ECO:0007669"/>
    <property type="project" value="TreeGrafter"/>
</dbReference>
<dbReference type="PANTHER" id="PTHR43008:SF4">
    <property type="entry name" value="CHAIN DEHYDROGENASE, PUTATIVE (AFU_ORTHOLOGUE AFUA_4G08710)-RELATED"/>
    <property type="match status" value="1"/>
</dbReference>
<organism evidence="4 5">
    <name type="scientific">Lyophyllum shimeji</name>
    <name type="common">Hon-shimeji</name>
    <name type="synonym">Tricholoma shimeji</name>
    <dbReference type="NCBI Taxonomy" id="47721"/>
    <lineage>
        <taxon>Eukaryota</taxon>
        <taxon>Fungi</taxon>
        <taxon>Dikarya</taxon>
        <taxon>Basidiomycota</taxon>
        <taxon>Agaricomycotina</taxon>
        <taxon>Agaricomycetes</taxon>
        <taxon>Agaricomycetidae</taxon>
        <taxon>Agaricales</taxon>
        <taxon>Tricholomatineae</taxon>
        <taxon>Lyophyllaceae</taxon>
        <taxon>Lyophyllum</taxon>
    </lineage>
</organism>
<name>A0A9P3Q1X5_LYOSH</name>
<dbReference type="Proteomes" id="UP001063166">
    <property type="component" value="Unassembled WGS sequence"/>
</dbReference>
<keyword evidence="2" id="KW-0521">NADP</keyword>
<dbReference type="PRINTS" id="PR00080">
    <property type="entry name" value="SDRFAMILY"/>
</dbReference>
<sequence>MTSAQAPIVGVAAALAGATPARTALSQFTLPNHVALVTGGHRGIGLEMALALAEAGATVYCVDLPKHPDEGWLKVQAFAAQLPSLEGGSKGRLEYVCGDVTDQAGMWKIAEDIAAKEGRLDVCVANAGILRGAECLEYPGEEFKKLIDVNVNGVLFSAQAAGRQMQRFGRKGSIILIASMSGSIANQKQHWVAYNTSKSAVLQMGRSMACELGAKGIRVNTISPGYIYTQMTRDFLDTRPHLMAEWSSQNPIGRLGRPDELRGVVLWLASEASTFCTGSDIIVDGGHRAW</sequence>